<name>A0A7J5DNP3_9ACTN</name>
<evidence type="ECO:0000313" key="4">
    <source>
        <dbReference type="Proteomes" id="UP000442990"/>
    </source>
</evidence>
<feature type="transmembrane region" description="Helical" evidence="1">
    <location>
        <begin position="174"/>
        <end position="199"/>
    </location>
</feature>
<proteinExistence type="predicted"/>
<keyword evidence="1" id="KW-0472">Membrane</keyword>
<feature type="transmembrane region" description="Helical" evidence="1">
    <location>
        <begin position="44"/>
        <end position="65"/>
    </location>
</feature>
<sequence length="238" mass="27002">MGYERLPREYRLKRSRMRLFLWVIAMGTVSVALTLLSADDLPTSFTYPFLALWVALMGWLFHATLRCSTTADLKAIHVRAMFKRRRLAWEDVQGIRAERNPGAALQENAPDVLVYAFGRNGRKVLLPFLDDLHVNVEREVAVLLEAWEELRGEDWTPDPVAAARIDRHDARHGAMLNTFAVTMMAFVPLMVAALLPLFVDMPGWLESVLHPFVALGVGLPLVFALTAVTTYRRRMRDG</sequence>
<dbReference type="AlphaFoldDB" id="A0A7J5DNP3"/>
<dbReference type="RefSeq" id="WP_151466943.1">
    <property type="nucleotide sequence ID" value="NZ_WBKG01000001.1"/>
</dbReference>
<dbReference type="Proteomes" id="UP000442990">
    <property type="component" value="Unassembled WGS sequence"/>
</dbReference>
<keyword evidence="1" id="KW-1133">Transmembrane helix</keyword>
<evidence type="ECO:0000313" key="3">
    <source>
        <dbReference type="EMBL" id="KAB1990388.1"/>
    </source>
</evidence>
<evidence type="ECO:0000256" key="1">
    <source>
        <dbReference type="SAM" id="Phobius"/>
    </source>
</evidence>
<organism evidence="3 4">
    <name type="scientific">Streptomyces triticiradicis</name>
    <dbReference type="NCBI Taxonomy" id="2651189"/>
    <lineage>
        <taxon>Bacteria</taxon>
        <taxon>Bacillati</taxon>
        <taxon>Actinomycetota</taxon>
        <taxon>Actinomycetes</taxon>
        <taxon>Kitasatosporales</taxon>
        <taxon>Streptomycetaceae</taxon>
        <taxon>Streptomyces</taxon>
    </lineage>
</organism>
<feature type="transmembrane region" description="Helical" evidence="1">
    <location>
        <begin position="20"/>
        <end position="38"/>
    </location>
</feature>
<comment type="caution">
    <text evidence="3">The sequence shown here is derived from an EMBL/GenBank/DDBJ whole genome shotgun (WGS) entry which is preliminary data.</text>
</comment>
<feature type="transmembrane region" description="Helical" evidence="1">
    <location>
        <begin position="211"/>
        <end position="231"/>
    </location>
</feature>
<dbReference type="EMBL" id="WBKG01000001">
    <property type="protein sequence ID" value="KAB1990388.1"/>
    <property type="molecule type" value="Genomic_DNA"/>
</dbReference>
<evidence type="ECO:0000259" key="2">
    <source>
        <dbReference type="Pfam" id="PF10756"/>
    </source>
</evidence>
<dbReference type="InterPro" id="IPR019692">
    <property type="entry name" value="CFP-6_PH"/>
</dbReference>
<keyword evidence="1" id="KW-0812">Transmembrane</keyword>
<gene>
    <name evidence="3" type="ORF">F8144_00040</name>
</gene>
<accession>A0A7J5DNP3</accession>
<feature type="domain" description="Low molecular weight protein antigen 6 PH" evidence="2">
    <location>
        <begin position="66"/>
        <end position="126"/>
    </location>
</feature>
<reference evidence="3 4" key="1">
    <citation type="submission" date="2019-09" db="EMBL/GenBank/DDBJ databases">
        <title>Isolation and identification of active actinomycetes.</title>
        <authorList>
            <person name="Yu Z."/>
            <person name="Han C."/>
            <person name="Yu B."/>
        </authorList>
    </citation>
    <scope>NUCLEOTIDE SEQUENCE [LARGE SCALE GENOMIC DNA]</scope>
    <source>
        <strain evidence="3 4">NEAU-H2</strain>
    </source>
</reference>
<protein>
    <recommendedName>
        <fullName evidence="2">Low molecular weight protein antigen 6 PH domain-containing protein</fullName>
    </recommendedName>
</protein>
<dbReference type="Pfam" id="PF10756">
    <property type="entry name" value="bPH_6"/>
    <property type="match status" value="1"/>
</dbReference>
<keyword evidence="4" id="KW-1185">Reference proteome</keyword>